<gene>
    <name evidence="1" type="ORF">QPR60_16475</name>
</gene>
<protein>
    <submittedName>
        <fullName evidence="1">Uncharacterized protein</fullName>
    </submittedName>
</protein>
<accession>A0AAX3YZL7</accession>
<organism evidence="1 2">
    <name type="scientific">Enterobacter hormaechei</name>
    <dbReference type="NCBI Taxonomy" id="158836"/>
    <lineage>
        <taxon>Bacteria</taxon>
        <taxon>Pseudomonadati</taxon>
        <taxon>Pseudomonadota</taxon>
        <taxon>Gammaproteobacteria</taxon>
        <taxon>Enterobacterales</taxon>
        <taxon>Enterobacteriaceae</taxon>
        <taxon>Enterobacter</taxon>
        <taxon>Enterobacter cloacae complex</taxon>
    </lineage>
</organism>
<name>A0AAX3YZL7_9ENTR</name>
<dbReference type="Proteomes" id="UP001229386">
    <property type="component" value="Chromosome"/>
</dbReference>
<dbReference type="EMBL" id="CP126746">
    <property type="protein sequence ID" value="WMB10167.1"/>
    <property type="molecule type" value="Genomic_DNA"/>
</dbReference>
<dbReference type="GeneID" id="93202172"/>
<dbReference type="RefSeq" id="WP_006811591.1">
    <property type="nucleotide sequence ID" value="NZ_CP077308.1"/>
</dbReference>
<proteinExistence type="predicted"/>
<evidence type="ECO:0000313" key="1">
    <source>
        <dbReference type="EMBL" id="WMB10167.1"/>
    </source>
</evidence>
<dbReference type="AlphaFoldDB" id="A0AAX3YZL7"/>
<evidence type="ECO:0000313" key="2">
    <source>
        <dbReference type="Proteomes" id="UP001229386"/>
    </source>
</evidence>
<sequence>MEEDNFDVTFRCGWNACRAANLQGSQPVSNSDELPPQQQVE</sequence>
<reference evidence="1" key="1">
    <citation type="journal article" date="2023" name="J. Antimicrob. Chemother.">
        <title>Emergence of OXA-48-producing Enterobacter hormaechei in a Swiss companion animal clinic and their genetic relationship to clinical human isolates.</title>
        <authorList>
            <person name="Dona V."/>
            <person name="Nordmann P."/>
            <person name="Kittl S."/>
            <person name="Schuller S."/>
            <person name="Bouvier M."/>
            <person name="Poirel L."/>
            <person name="Endimiani A."/>
            <person name="Perreten V."/>
        </authorList>
    </citation>
    <scope>NUCLEOTIDE SEQUENCE</scope>
    <source>
        <strain evidence="1">Ehh_25</strain>
    </source>
</reference>